<dbReference type="InterPro" id="IPR028212">
    <property type="entry name" value="GHL6"/>
</dbReference>
<feature type="domain" description="Beta-galactosidase trimerisation" evidence="1">
    <location>
        <begin position="378"/>
        <end position="439"/>
    </location>
</feature>
<dbReference type="SUPFAM" id="SSF51445">
    <property type="entry name" value="(Trans)glycosidases"/>
    <property type="match status" value="1"/>
</dbReference>
<dbReference type="GO" id="GO:0004565">
    <property type="term" value="F:beta-galactosidase activity"/>
    <property type="evidence" value="ECO:0007669"/>
    <property type="project" value="InterPro"/>
</dbReference>
<dbReference type="Gene3D" id="3.20.20.80">
    <property type="entry name" value="Glycosidases"/>
    <property type="match status" value="1"/>
</dbReference>
<protein>
    <submittedName>
        <fullName evidence="2">Beta-galactosidase trimerisation domain-containing protein</fullName>
    </submittedName>
</protein>
<reference evidence="2 3" key="1">
    <citation type="submission" date="2017-02" db="EMBL/GenBank/DDBJ databases">
        <authorList>
            <person name="Peterson S.W."/>
        </authorList>
    </citation>
    <scope>NUCLEOTIDE SEQUENCE [LARGE SCALE GENOMIC DNA]</scope>
    <source>
        <strain evidence="2 3">ATCC 700028</strain>
    </source>
</reference>
<dbReference type="SUPFAM" id="SSF52317">
    <property type="entry name" value="Class I glutamine amidotransferase-like"/>
    <property type="match status" value="1"/>
</dbReference>
<dbReference type="Proteomes" id="UP000191153">
    <property type="component" value="Unassembled WGS sequence"/>
</dbReference>
<name>A0A1T4K5A6_9FUSO</name>
<gene>
    <name evidence="2" type="ORF">SAMN02745174_00317</name>
</gene>
<proteinExistence type="predicted"/>
<dbReference type="RefSeq" id="WP_078692857.1">
    <property type="nucleotide sequence ID" value="NZ_FUWX01000004.1"/>
</dbReference>
<dbReference type="Gene3D" id="3.40.50.880">
    <property type="match status" value="1"/>
</dbReference>
<dbReference type="Pfam" id="PF08532">
    <property type="entry name" value="Glyco_hydro_42M"/>
    <property type="match status" value="1"/>
</dbReference>
<dbReference type="InterPro" id="IPR029062">
    <property type="entry name" value="Class_I_gatase-like"/>
</dbReference>
<dbReference type="InterPro" id="IPR013738">
    <property type="entry name" value="Beta_galactosidase_Trimer"/>
</dbReference>
<dbReference type="Pfam" id="PF14871">
    <property type="entry name" value="GHL6"/>
    <property type="match status" value="1"/>
</dbReference>
<dbReference type="InterPro" id="IPR017853">
    <property type="entry name" value="GH"/>
</dbReference>
<evidence type="ECO:0000313" key="3">
    <source>
        <dbReference type="Proteomes" id="UP000191153"/>
    </source>
</evidence>
<organism evidence="2 3">
    <name type="scientific">Cetobacterium ceti</name>
    <dbReference type="NCBI Taxonomy" id="180163"/>
    <lineage>
        <taxon>Bacteria</taxon>
        <taxon>Fusobacteriati</taxon>
        <taxon>Fusobacteriota</taxon>
        <taxon>Fusobacteriia</taxon>
        <taxon>Fusobacteriales</taxon>
        <taxon>Fusobacteriaceae</taxon>
        <taxon>Cetobacterium</taxon>
    </lineage>
</organism>
<dbReference type="OrthoDB" id="367423at2"/>
<dbReference type="GO" id="GO:0005975">
    <property type="term" value="P:carbohydrate metabolic process"/>
    <property type="evidence" value="ECO:0007669"/>
    <property type="project" value="InterPro"/>
</dbReference>
<dbReference type="CDD" id="cd03143">
    <property type="entry name" value="A4_beta-galactosidase_middle_domain"/>
    <property type="match status" value="1"/>
</dbReference>
<sequence length="666" mass="77027">MEKEIQRQVHLDFHTSEFIENIGEKFNGEEFAKTLNEAHINSVTTFGRCHHGWLYYPSKKHPHLIHPHLQNKNLLIEQIDSCHKLGIKVPIYTTVQWDGRIMREFPQWLSIDENGDYINTQNIPEPHFYNTICLNSPYRQFFKEHILDIIETLGKERVDGFFLDILFKVDCNCDICIENMLKLNMNIKNKDERLIYSSIMLDEFRREISALIKQEVPKATIFFNSSHVGPNFKKALDVYSHLELESLPSGGWGYDHFPGTVRYARNLGKDIFGMTGKFHTYWGDFHSFKNKEALEFECFNMLTLGAGCSIGDQLHPNGKLSKGTYDLIGEVYGQVKRKEKYCVNGKPLTEIALLTPEEFYKPNEGGLSPSLIGAMRMLQEMAYQFDIIDSSMDFSKYKLLILPDMIFYNLNLYNKLKNYINQGGKIISSYLSMIDKTNNNNLFSLKYLGDSPFERNFILPNDILGKNLPKEEHVMYLRGIHMENIGDSIILNTIEPYFDRKGELFCSHQHAPSSGKIGYPGAIKGDNYIYFSHGIFNIYRKNGAKWCKEIIKDSIELLLPKKLLSHNGPNSLITSLNIQENTSRILLHLLNYSVEKPSQDIYTIQDKVTLQNISFNLNLNKNITSIFKESTQEEISFIDKDDNSLDFILDELSGHEIIIINYKEKL</sequence>
<accession>A0A1T4K5A6</accession>
<keyword evidence="3" id="KW-1185">Reference proteome</keyword>
<evidence type="ECO:0000313" key="2">
    <source>
        <dbReference type="EMBL" id="SJZ37638.1"/>
    </source>
</evidence>
<evidence type="ECO:0000259" key="1">
    <source>
        <dbReference type="Pfam" id="PF08532"/>
    </source>
</evidence>
<dbReference type="AlphaFoldDB" id="A0A1T4K5A6"/>
<dbReference type="STRING" id="180163.SAMN02745174_00317"/>
<dbReference type="EMBL" id="FUWX01000004">
    <property type="protein sequence ID" value="SJZ37638.1"/>
    <property type="molecule type" value="Genomic_DNA"/>
</dbReference>